<evidence type="ECO:0000313" key="2">
    <source>
        <dbReference type="Proteomes" id="UP000237105"/>
    </source>
</evidence>
<keyword evidence="2" id="KW-1185">Reference proteome</keyword>
<reference evidence="2" key="1">
    <citation type="submission" date="2016-06" db="EMBL/GenBank/DDBJ databases">
        <title>Parallel loss of symbiosis genes in relatives of nitrogen-fixing non-legume Parasponia.</title>
        <authorList>
            <person name="Van Velzen R."/>
            <person name="Holmer R."/>
            <person name="Bu F."/>
            <person name="Rutten L."/>
            <person name="Van Zeijl A."/>
            <person name="Liu W."/>
            <person name="Santuari L."/>
            <person name="Cao Q."/>
            <person name="Sharma T."/>
            <person name="Shen D."/>
            <person name="Roswanjaya Y."/>
            <person name="Wardhani T."/>
            <person name="Kalhor M.S."/>
            <person name="Jansen J."/>
            <person name="Van den Hoogen J."/>
            <person name="Gungor B."/>
            <person name="Hartog M."/>
            <person name="Hontelez J."/>
            <person name="Verver J."/>
            <person name="Yang W.-C."/>
            <person name="Schijlen E."/>
            <person name="Repin R."/>
            <person name="Schilthuizen M."/>
            <person name="Schranz E."/>
            <person name="Heidstra R."/>
            <person name="Miyata K."/>
            <person name="Fedorova E."/>
            <person name="Kohlen W."/>
            <person name="Bisseling T."/>
            <person name="Smit S."/>
            <person name="Geurts R."/>
        </authorList>
    </citation>
    <scope>NUCLEOTIDE SEQUENCE [LARGE SCALE GENOMIC DNA]</scope>
    <source>
        <strain evidence="2">cv. WU1-14</strain>
    </source>
</reference>
<evidence type="ECO:0000313" key="1">
    <source>
        <dbReference type="EMBL" id="PON62180.1"/>
    </source>
</evidence>
<evidence type="ECO:0008006" key="3">
    <source>
        <dbReference type="Google" id="ProtNLM"/>
    </source>
</evidence>
<proteinExistence type="predicted"/>
<protein>
    <recommendedName>
        <fullName evidence="3">RNase H type-1 domain-containing protein</fullName>
    </recommendedName>
</protein>
<dbReference type="EMBL" id="JXTB01000115">
    <property type="protein sequence ID" value="PON62180.1"/>
    <property type="molecule type" value="Genomic_DNA"/>
</dbReference>
<dbReference type="Proteomes" id="UP000237105">
    <property type="component" value="Unassembled WGS sequence"/>
</dbReference>
<gene>
    <name evidence="1" type="ORF">PanWU01x14_140300</name>
</gene>
<comment type="caution">
    <text evidence="1">The sequence shown here is derived from an EMBL/GenBank/DDBJ whole genome shotgun (WGS) entry which is preliminary data.</text>
</comment>
<dbReference type="PANTHER" id="PTHR47074:SF11">
    <property type="entry name" value="REVERSE TRANSCRIPTASE-LIKE PROTEIN"/>
    <property type="match status" value="1"/>
</dbReference>
<dbReference type="PANTHER" id="PTHR47074">
    <property type="entry name" value="BNAC02G40300D PROTEIN"/>
    <property type="match status" value="1"/>
</dbReference>
<name>A0A2P5CMA4_PARAD</name>
<sequence length="104" mass="11357">MKEELLSSGSTRPSLEYWVPPPEGWLKINSDACSREGGSVGAVLARDDTGNIVLAKSAFFHFEDPLAADNGLNHVLFEVDCGGSLGEARSLLHDCRNLLRQITW</sequence>
<dbReference type="InterPro" id="IPR052929">
    <property type="entry name" value="RNase_H-like_EbsB-rel"/>
</dbReference>
<dbReference type="AlphaFoldDB" id="A0A2P5CMA4"/>
<dbReference type="OrthoDB" id="930973at2759"/>
<accession>A0A2P5CMA4</accession>
<organism evidence="1 2">
    <name type="scientific">Parasponia andersonii</name>
    <name type="common">Sponia andersonii</name>
    <dbReference type="NCBI Taxonomy" id="3476"/>
    <lineage>
        <taxon>Eukaryota</taxon>
        <taxon>Viridiplantae</taxon>
        <taxon>Streptophyta</taxon>
        <taxon>Embryophyta</taxon>
        <taxon>Tracheophyta</taxon>
        <taxon>Spermatophyta</taxon>
        <taxon>Magnoliopsida</taxon>
        <taxon>eudicotyledons</taxon>
        <taxon>Gunneridae</taxon>
        <taxon>Pentapetalae</taxon>
        <taxon>rosids</taxon>
        <taxon>fabids</taxon>
        <taxon>Rosales</taxon>
        <taxon>Cannabaceae</taxon>
        <taxon>Parasponia</taxon>
    </lineage>
</organism>